<keyword evidence="2" id="KW-1185">Reference proteome</keyword>
<comment type="caution">
    <text evidence="1">The sequence shown here is derived from an EMBL/GenBank/DDBJ whole genome shotgun (WGS) entry which is preliminary data.</text>
</comment>
<proteinExistence type="predicted"/>
<name>A0A1X2EG57_9MYCO</name>
<sequence>MTKQRYDIHPDRPGALIAALPAVLGFVPEHSLVLAAVEDGALGLVTRTDLGDELPDRLATLTDAVSAAAPEAVIAVFVDADGARCPVCNIEFRRIADALVRLLARHDIVVWAAHVVDAIAADGRWHCVDGCGSAGRVEDPACSPLAMAAVLEGRRLYSSRDEMVAVFAPRDRRRRRRLAAALRKQAAKSRAEGAGDSDARARGALEFVVAAVERLSTGTVFDDADLVSLGGALDDIRVRDSLFGLAVGERAVDAEALWVLLAQVLPEPARAEALVLLAFAAYARGDGSLAGMALGAALDERPDHRMAGMLDSALQSGMRPEQIRELAITGLRIAEELGVQLPPQRPARRAG</sequence>
<dbReference type="EMBL" id="LQPZ01000040">
    <property type="protein sequence ID" value="ORX01043.1"/>
    <property type="molecule type" value="Genomic_DNA"/>
</dbReference>
<evidence type="ECO:0008006" key="3">
    <source>
        <dbReference type="Google" id="ProtNLM"/>
    </source>
</evidence>
<protein>
    <recommendedName>
        <fullName evidence="3">DUF4192 domain-containing protein</fullName>
    </recommendedName>
</protein>
<accession>A0A1X2EG57</accession>
<evidence type="ECO:0000313" key="1">
    <source>
        <dbReference type="EMBL" id="ORX01043.1"/>
    </source>
</evidence>
<dbReference type="STRING" id="1798.AWC30_14275"/>
<gene>
    <name evidence="1" type="ORF">AWC30_14275</name>
</gene>
<evidence type="ECO:0000313" key="2">
    <source>
        <dbReference type="Proteomes" id="UP000193090"/>
    </source>
</evidence>
<reference evidence="1 2" key="1">
    <citation type="submission" date="2016-01" db="EMBL/GenBank/DDBJ databases">
        <title>The new phylogeny of the genus Mycobacterium.</title>
        <authorList>
            <person name="Tarcisio F."/>
            <person name="Conor M."/>
            <person name="Antonella G."/>
            <person name="Elisabetta G."/>
            <person name="Giulia F.S."/>
            <person name="Sara T."/>
            <person name="Anna F."/>
            <person name="Clotilde B."/>
            <person name="Roberto B."/>
            <person name="Veronica D.S."/>
            <person name="Fabio R."/>
            <person name="Monica P."/>
            <person name="Olivier J."/>
            <person name="Enrico T."/>
            <person name="Nicola S."/>
        </authorList>
    </citation>
    <scope>NUCLEOTIDE SEQUENCE [LARGE SCALE GENOMIC DNA]</scope>
    <source>
        <strain evidence="1 2">DSM 44153</strain>
    </source>
</reference>
<dbReference type="Pfam" id="PF13830">
    <property type="entry name" value="DUF4192"/>
    <property type="match status" value="1"/>
</dbReference>
<dbReference type="InterPro" id="IPR025447">
    <property type="entry name" value="DUF4192"/>
</dbReference>
<dbReference type="RefSeq" id="WP_085110859.1">
    <property type="nucleotide sequence ID" value="NZ_JACKSN010000113.1"/>
</dbReference>
<organism evidence="1 2">
    <name type="scientific">Mycolicibacillus trivialis</name>
    <dbReference type="NCBI Taxonomy" id="1798"/>
    <lineage>
        <taxon>Bacteria</taxon>
        <taxon>Bacillati</taxon>
        <taxon>Actinomycetota</taxon>
        <taxon>Actinomycetes</taxon>
        <taxon>Mycobacteriales</taxon>
        <taxon>Mycobacteriaceae</taxon>
        <taxon>Mycolicibacillus</taxon>
    </lineage>
</organism>
<dbReference type="Proteomes" id="UP000193090">
    <property type="component" value="Unassembled WGS sequence"/>
</dbReference>
<dbReference type="AlphaFoldDB" id="A0A1X2EG57"/>
<dbReference type="OrthoDB" id="3264463at2"/>